<evidence type="ECO:0000313" key="2">
    <source>
        <dbReference type="Proteomes" id="UP000029870"/>
    </source>
</evidence>
<gene>
    <name evidence="1" type="ORF">LS77_006260</name>
</gene>
<comment type="caution">
    <text evidence="1">The sequence shown here is derived from an EMBL/GenBank/DDBJ whole genome shotgun (WGS) entry which is preliminary data.</text>
</comment>
<reference evidence="1 2" key="1">
    <citation type="journal article" date="2014" name="Genome Announc.">
        <title>Draft genome sequences of eight enterohepatic helicobacter species isolated from both laboratory and wild rodents.</title>
        <authorList>
            <person name="Sheh A."/>
            <person name="Shen Z."/>
            <person name="Fox J.G."/>
        </authorList>
    </citation>
    <scope>NUCLEOTIDE SEQUENCE [LARGE SCALE GENOMIC DNA]</scope>
    <source>
        <strain evidence="1 2">Missouri</strain>
    </source>
</reference>
<accession>A0A6D2C945</accession>
<dbReference type="EMBL" id="JRPH02000016">
    <property type="protein sequence ID" value="TLE04320.1"/>
    <property type="molecule type" value="Genomic_DNA"/>
</dbReference>
<proteinExistence type="predicted"/>
<sequence>MDKNSTLRDRLRELGIKIVDLANMLDISRPTLYKHIESYETNALENLDSSYIALFNYITQNEFINAKNVFIYITQNILRLKERDLQGSMAMGRVAITGNAQKDAFITLLLESNRFDDLLGYFISCYELLQKDTLSDESKAFLQPLLKLYESLGLKL</sequence>
<dbReference type="RefSeq" id="WP_004084019.1">
    <property type="nucleotide sequence ID" value="NZ_JAERIZ010000014.1"/>
</dbReference>
<name>A0A6D2C945_9HELI</name>
<dbReference type="Proteomes" id="UP000029870">
    <property type="component" value="Unassembled WGS sequence"/>
</dbReference>
<dbReference type="AlphaFoldDB" id="A0A6D2C945"/>
<protein>
    <submittedName>
        <fullName evidence="1">Uncharacterized protein</fullName>
    </submittedName>
</protein>
<organism evidence="1 2">
    <name type="scientific">Helicobacter bilis</name>
    <dbReference type="NCBI Taxonomy" id="37372"/>
    <lineage>
        <taxon>Bacteria</taxon>
        <taxon>Pseudomonadati</taxon>
        <taxon>Campylobacterota</taxon>
        <taxon>Epsilonproteobacteria</taxon>
        <taxon>Campylobacterales</taxon>
        <taxon>Helicobacteraceae</taxon>
        <taxon>Helicobacter</taxon>
    </lineage>
</organism>
<dbReference type="GeneID" id="60655628"/>
<evidence type="ECO:0000313" key="1">
    <source>
        <dbReference type="EMBL" id="TLE04320.1"/>
    </source>
</evidence>